<dbReference type="RefSeq" id="WP_065319185.1">
    <property type="nucleotide sequence ID" value="NZ_CP017477.1"/>
</dbReference>
<evidence type="ECO:0000313" key="3">
    <source>
        <dbReference type="EMBL" id="OBY64437.1"/>
    </source>
</evidence>
<dbReference type="OrthoDB" id="9795626at2"/>
<dbReference type="STRING" id="1774273.LPB03_03875"/>
<feature type="domain" description="Rad50/SbcC-type AAA" evidence="2">
    <location>
        <begin position="5"/>
        <end position="211"/>
    </location>
</feature>
<feature type="coiled-coil region" evidence="1">
    <location>
        <begin position="870"/>
        <end position="918"/>
    </location>
</feature>
<dbReference type="Gene3D" id="3.40.50.300">
    <property type="entry name" value="P-loop containing nucleotide triphosphate hydrolases"/>
    <property type="match status" value="2"/>
</dbReference>
<dbReference type="Pfam" id="PF13476">
    <property type="entry name" value="AAA_23"/>
    <property type="match status" value="1"/>
</dbReference>
<keyword evidence="1" id="KW-0175">Coiled coil</keyword>
<feature type="coiled-coil region" evidence="1">
    <location>
        <begin position="330"/>
        <end position="596"/>
    </location>
</feature>
<dbReference type="KEGG" id="pob:LPB03_03875"/>
<dbReference type="PANTHER" id="PTHR32114">
    <property type="entry name" value="ABC TRANSPORTER ABCH.3"/>
    <property type="match status" value="1"/>
</dbReference>
<keyword evidence="4" id="KW-1185">Reference proteome</keyword>
<organism evidence="3 4">
    <name type="scientific">Polaribacter vadi</name>
    <dbReference type="NCBI Taxonomy" id="1774273"/>
    <lineage>
        <taxon>Bacteria</taxon>
        <taxon>Pseudomonadati</taxon>
        <taxon>Bacteroidota</taxon>
        <taxon>Flavobacteriia</taxon>
        <taxon>Flavobacteriales</taxon>
        <taxon>Flavobacteriaceae</taxon>
    </lineage>
</organism>
<dbReference type="PANTHER" id="PTHR32114:SF2">
    <property type="entry name" value="ABC TRANSPORTER ABCH.3"/>
    <property type="match status" value="1"/>
</dbReference>
<dbReference type="Pfam" id="PF13558">
    <property type="entry name" value="SbcC_Walker_B"/>
    <property type="match status" value="1"/>
</dbReference>
<dbReference type="AlphaFoldDB" id="A0A1B8TXQ7"/>
<reference evidence="4" key="1">
    <citation type="submission" date="2016-02" db="EMBL/GenBank/DDBJ databases">
        <authorList>
            <person name="Shin S.-K."/>
            <person name="Yi H."/>
            <person name="Kim E."/>
        </authorList>
    </citation>
    <scope>NUCLEOTIDE SEQUENCE [LARGE SCALE GENOMIC DNA]</scope>
    <source>
        <strain evidence="4">LPB0003</strain>
    </source>
</reference>
<protein>
    <submittedName>
        <fullName evidence="3">Nuclease SbcCD subunit C</fullName>
    </submittedName>
</protein>
<feature type="coiled-coil region" evidence="1">
    <location>
        <begin position="255"/>
        <end position="289"/>
    </location>
</feature>
<proteinExistence type="predicted"/>
<dbReference type="SUPFAM" id="SSF52540">
    <property type="entry name" value="P-loop containing nucleoside triphosphate hydrolases"/>
    <property type="match status" value="1"/>
</dbReference>
<accession>A0A1B8TXQ7</accession>
<dbReference type="GO" id="GO:0016887">
    <property type="term" value="F:ATP hydrolysis activity"/>
    <property type="evidence" value="ECO:0007669"/>
    <property type="project" value="InterPro"/>
</dbReference>
<dbReference type="Proteomes" id="UP000092584">
    <property type="component" value="Unassembled WGS sequence"/>
</dbReference>
<evidence type="ECO:0000259" key="2">
    <source>
        <dbReference type="Pfam" id="PF13476"/>
    </source>
</evidence>
<dbReference type="GO" id="GO:0006302">
    <property type="term" value="P:double-strand break repair"/>
    <property type="evidence" value="ECO:0007669"/>
    <property type="project" value="InterPro"/>
</dbReference>
<evidence type="ECO:0000256" key="1">
    <source>
        <dbReference type="SAM" id="Coils"/>
    </source>
</evidence>
<dbReference type="InterPro" id="IPR027417">
    <property type="entry name" value="P-loop_NTPase"/>
</dbReference>
<dbReference type="EMBL" id="LSFM01000022">
    <property type="protein sequence ID" value="OBY64437.1"/>
    <property type="molecule type" value="Genomic_DNA"/>
</dbReference>
<feature type="coiled-coil region" evidence="1">
    <location>
        <begin position="797"/>
        <end position="845"/>
    </location>
</feature>
<evidence type="ECO:0000313" key="4">
    <source>
        <dbReference type="Proteomes" id="UP000092584"/>
    </source>
</evidence>
<comment type="caution">
    <text evidence="3">The sequence shown here is derived from an EMBL/GenBank/DDBJ whole genome shotgun (WGS) entry which is preliminary data.</text>
</comment>
<gene>
    <name evidence="3" type="ORF">LPB3_08620</name>
</gene>
<name>A0A1B8TXQ7_9FLAO</name>
<sequence length="1217" mass="140091">MKILKIELQNINSLKSDSPIIIDFENEHFKDVGLFAITGSTGAGKTTILDAITIALYHSVPRFNSTKATLLDVVSYGATDAFTRVTFENEKNIFEAFWGIRLASNTGKILKNPQEEVSLKNLTTSKNLASQKKNFIKNIIRVTQLDYDQFLRSVLLAQGEFASFLTAKGPEKGRLLEQITGEKIYKKIGLAISERKSNEENALKEIQAKINADDILSEERKSELIKKDKELDVELIKSDKEIENIQLIVNWYLKSKELNNETIKLEESAKEIKADFENHKTEFELLELNEKASPFKEIIENFNRNEKSSVEKVNQLKVLEEQLGLLAPEIERLTTLSKQQILEVENAEKTFSSWLPKFDLITKLDNQIKNEIENKEKTKKQLEELNSQIEISKKEQTNISKDLLETETKIIVDEKYISEHQYLEDVHKEISNWTKELTTLKANKESLNESVITVSQKKKNIEITNAEFLKNKEILNQKLQEIEILDKEITQINNDLKKYNLSDLLSEEKKTSLRITDLKQFKSLSEEIVKEEKELAKISIQNKNYLTELESTKKQIDVLIKDIKIQEKSVADAAKILDLEKSIAKYEEDRRNLVEGKPCGLCGSENHPFAKNLETIGVSKSEIELNNRKEKLKYLEDSKAEFDKTEVKLTTSIDSLSKQISSINETLKSIHQKANILEIDCELKDFTKIDIELNSSSKKLELLEDKIKFTHNLQLKKDKISTVLKEQNQSFDLLKTKDATLQENIKNGTLEIREKQKSIEKSTEICKGLENDLTIKLSKFNFELPTIEQINSFIEKIEKSILTYNTAQKNLEKLKSEVTISTNKLASIQKQLDRLIENYKEYVKNDTDSESNIVRLKNERSNILPLNISVESKRESLQMASKELIEKEDKIRKKLQKYIDAKNERETLKAENNKAQISLKDELYVLQKSLESELKNSDFQSKQDIEKALLTKEEILKFTQHKDRIKEKQIKLKTLKETNLKALENLNASKNFEISEEQIKQNLTGLKTKKDTLSAEKGEIKEAFRKDQEIKNRNQEIYKKIDEQTAICNVWRDLYKIIGNSKEAFNVYVQRLTLKHLLDLANVHLFNLNKRYSLKMEQDYKPKEELNFNLIDHYQTDQARLVDTSSGGEKFIISLALALGLSDLASKNVKIDSLFIDEGFGTLDSNTLETVISTLETLQSQGKMIGIISHVENLKERIPTQIKITKKSNGISIVDVV</sequence>
<dbReference type="InterPro" id="IPR038729">
    <property type="entry name" value="Rad50/SbcC_AAA"/>
</dbReference>
<feature type="coiled-coil region" evidence="1">
    <location>
        <begin position="958"/>
        <end position="1016"/>
    </location>
</feature>